<feature type="compositionally biased region" description="Polar residues" evidence="1">
    <location>
        <begin position="206"/>
        <end position="219"/>
    </location>
</feature>
<feature type="region of interest" description="Disordered" evidence="1">
    <location>
        <begin position="206"/>
        <end position="232"/>
    </location>
</feature>
<feature type="compositionally biased region" description="Polar residues" evidence="1">
    <location>
        <begin position="101"/>
        <end position="117"/>
    </location>
</feature>
<feature type="region of interest" description="Disordered" evidence="1">
    <location>
        <begin position="168"/>
        <end position="187"/>
    </location>
</feature>
<evidence type="ECO:0000313" key="2">
    <source>
        <dbReference type="EMBL" id="VDI23959.1"/>
    </source>
</evidence>
<reference evidence="2" key="1">
    <citation type="submission" date="2018-11" db="EMBL/GenBank/DDBJ databases">
        <authorList>
            <person name="Alioto T."/>
            <person name="Alioto T."/>
        </authorList>
    </citation>
    <scope>NUCLEOTIDE SEQUENCE</scope>
</reference>
<feature type="region of interest" description="Disordered" evidence="1">
    <location>
        <begin position="95"/>
        <end position="117"/>
    </location>
</feature>
<comment type="caution">
    <text evidence="2">The sequence shown here is derived from an EMBL/GenBank/DDBJ whole genome shotgun (WGS) entry which is preliminary data.</text>
</comment>
<evidence type="ECO:0000313" key="3">
    <source>
        <dbReference type="Proteomes" id="UP000596742"/>
    </source>
</evidence>
<organism evidence="2 3">
    <name type="scientific">Mytilus galloprovincialis</name>
    <name type="common">Mediterranean mussel</name>
    <dbReference type="NCBI Taxonomy" id="29158"/>
    <lineage>
        <taxon>Eukaryota</taxon>
        <taxon>Metazoa</taxon>
        <taxon>Spiralia</taxon>
        <taxon>Lophotrochozoa</taxon>
        <taxon>Mollusca</taxon>
        <taxon>Bivalvia</taxon>
        <taxon>Autobranchia</taxon>
        <taxon>Pteriomorphia</taxon>
        <taxon>Mytilida</taxon>
        <taxon>Mytiloidea</taxon>
        <taxon>Mytilidae</taxon>
        <taxon>Mytilinae</taxon>
        <taxon>Mytilus</taxon>
    </lineage>
</organism>
<protein>
    <submittedName>
        <fullName evidence="2">Uncharacterized protein</fullName>
    </submittedName>
</protein>
<dbReference type="AlphaFoldDB" id="A0A8B6DT93"/>
<gene>
    <name evidence="2" type="ORF">MGAL_10B033278</name>
</gene>
<evidence type="ECO:0000256" key="1">
    <source>
        <dbReference type="SAM" id="MobiDB-lite"/>
    </source>
</evidence>
<feature type="compositionally biased region" description="Polar residues" evidence="1">
    <location>
        <begin position="168"/>
        <end position="180"/>
    </location>
</feature>
<dbReference type="Proteomes" id="UP000596742">
    <property type="component" value="Unassembled WGS sequence"/>
</dbReference>
<dbReference type="OrthoDB" id="10640844at2759"/>
<dbReference type="EMBL" id="UYJE01003983">
    <property type="protein sequence ID" value="VDI23959.1"/>
    <property type="molecule type" value="Genomic_DNA"/>
</dbReference>
<proteinExistence type="predicted"/>
<sequence length="232" mass="25925">MAKLDETTIGETVERRGVSKVSRQIFGSLKLQKDKVPPKEVLDFFMALNKPDVKRFITHLCNHFEGTTDSEVHQRHQCYENVPLTYHELKAPSDINKNEDLTSNNHGNSGSSKLTDLDMNTSDTLERFEENENVLDALQSISEFVNETSEAVAAHSNSMSDQIVSTTNISTSKTSQISHSVSERRTSPRKTFTKMMMTTTPLVKQSTVPVTTLKSSSPHCSPFNKESSEAVK</sequence>
<name>A0A8B6DT93_MYTGA</name>
<keyword evidence="3" id="KW-1185">Reference proteome</keyword>
<accession>A0A8B6DT93</accession>
<feature type="non-terminal residue" evidence="2">
    <location>
        <position position="232"/>
    </location>
</feature>